<feature type="domain" description="Carrier" evidence="5">
    <location>
        <begin position="942"/>
        <end position="1016"/>
    </location>
</feature>
<dbReference type="SUPFAM" id="SSF52151">
    <property type="entry name" value="FabD/lysophospholipase-like"/>
    <property type="match status" value="1"/>
</dbReference>
<dbReference type="Pfam" id="PF16197">
    <property type="entry name" value="KAsynt_C_assoc"/>
    <property type="match status" value="1"/>
</dbReference>
<evidence type="ECO:0000256" key="3">
    <source>
        <dbReference type="ARBA" id="ARBA00022679"/>
    </source>
</evidence>
<dbReference type="Pfam" id="PF00550">
    <property type="entry name" value="PP-binding"/>
    <property type="match status" value="1"/>
</dbReference>
<keyword evidence="7" id="KW-0012">Acyltransferase</keyword>
<dbReference type="PANTHER" id="PTHR43775:SF51">
    <property type="entry name" value="INACTIVE PHENOLPHTHIOCEROL SYNTHESIS POLYKETIDE SYNTHASE TYPE I PKS1-RELATED"/>
    <property type="match status" value="1"/>
</dbReference>
<dbReference type="PANTHER" id="PTHR43775">
    <property type="entry name" value="FATTY ACID SYNTHASE"/>
    <property type="match status" value="1"/>
</dbReference>
<dbReference type="Proteomes" id="UP000886752">
    <property type="component" value="Unassembled WGS sequence"/>
</dbReference>
<feature type="domain" description="Ketosynthase family 3 (KS3)" evidence="6">
    <location>
        <begin position="9"/>
        <end position="434"/>
    </location>
</feature>
<dbReference type="SUPFAM" id="SSF55048">
    <property type="entry name" value="Probable ACP-binding domain of malonyl-CoA ACP transacylase"/>
    <property type="match status" value="1"/>
</dbReference>
<dbReference type="InterPro" id="IPR001227">
    <property type="entry name" value="Ac_transferase_dom_sf"/>
</dbReference>
<dbReference type="InterPro" id="IPR016035">
    <property type="entry name" value="Acyl_Trfase/lysoPLipase"/>
</dbReference>
<dbReference type="InterPro" id="IPR050091">
    <property type="entry name" value="PKS_NRPS_Biosynth_Enz"/>
</dbReference>
<dbReference type="SUPFAM" id="SSF53901">
    <property type="entry name" value="Thiolase-like"/>
    <property type="match status" value="1"/>
</dbReference>
<dbReference type="InterPro" id="IPR014043">
    <property type="entry name" value="Acyl_transferase_dom"/>
</dbReference>
<dbReference type="SUPFAM" id="SSF52777">
    <property type="entry name" value="CoA-dependent acyltransferases"/>
    <property type="match status" value="1"/>
</dbReference>
<evidence type="ECO:0000313" key="8">
    <source>
        <dbReference type="Proteomes" id="UP000886752"/>
    </source>
</evidence>
<dbReference type="InterPro" id="IPR020841">
    <property type="entry name" value="PKS_Beta-ketoAc_synthase_dom"/>
</dbReference>
<evidence type="ECO:0000256" key="4">
    <source>
        <dbReference type="SAM" id="MobiDB-lite"/>
    </source>
</evidence>
<evidence type="ECO:0000259" key="6">
    <source>
        <dbReference type="PROSITE" id="PS52004"/>
    </source>
</evidence>
<dbReference type="InterPro" id="IPR016039">
    <property type="entry name" value="Thiolase-like"/>
</dbReference>
<proteinExistence type="predicted"/>
<reference evidence="7" key="1">
    <citation type="journal article" date="2021" name="PeerJ">
        <title>Extensive microbial diversity within the chicken gut microbiome revealed by metagenomics and culture.</title>
        <authorList>
            <person name="Gilroy R."/>
            <person name="Ravi A."/>
            <person name="Getino M."/>
            <person name="Pursley I."/>
            <person name="Horton D.L."/>
            <person name="Alikhan N.F."/>
            <person name="Baker D."/>
            <person name="Gharbi K."/>
            <person name="Hall N."/>
            <person name="Watson M."/>
            <person name="Adriaenssens E.M."/>
            <person name="Foster-Nyarko E."/>
            <person name="Jarju S."/>
            <person name="Secka A."/>
            <person name="Antonio M."/>
            <person name="Oren A."/>
            <person name="Chaudhuri R.R."/>
            <person name="La Ragione R."/>
            <person name="Hildebrand F."/>
            <person name="Pallen M.J."/>
        </authorList>
    </citation>
    <scope>NUCLEOTIDE SEQUENCE</scope>
    <source>
        <strain evidence="7">ChiHecec2B26-446</strain>
    </source>
</reference>
<dbReference type="CDD" id="cd00833">
    <property type="entry name" value="PKS"/>
    <property type="match status" value="1"/>
</dbReference>
<dbReference type="SUPFAM" id="SSF47336">
    <property type="entry name" value="ACP-like"/>
    <property type="match status" value="1"/>
</dbReference>
<reference evidence="7" key="2">
    <citation type="submission" date="2021-04" db="EMBL/GenBank/DDBJ databases">
        <authorList>
            <person name="Gilroy R."/>
        </authorList>
    </citation>
    <scope>NUCLEOTIDE SEQUENCE</scope>
    <source>
        <strain evidence="7">ChiHecec2B26-446</strain>
    </source>
</reference>
<evidence type="ECO:0000259" key="5">
    <source>
        <dbReference type="PROSITE" id="PS50075"/>
    </source>
</evidence>
<dbReference type="SMART" id="SM00827">
    <property type="entry name" value="PKS_AT"/>
    <property type="match status" value="1"/>
</dbReference>
<dbReference type="PROSITE" id="PS00012">
    <property type="entry name" value="PHOSPHOPANTETHEINE"/>
    <property type="match status" value="1"/>
</dbReference>
<dbReference type="InterPro" id="IPR006162">
    <property type="entry name" value="Ppantetheine_attach_site"/>
</dbReference>
<dbReference type="PROSITE" id="PS52004">
    <property type="entry name" value="KS3_2"/>
    <property type="match status" value="1"/>
</dbReference>
<comment type="caution">
    <text evidence="7">The sequence shown here is derived from an EMBL/GenBank/DDBJ whole genome shotgun (WGS) entry which is preliminary data.</text>
</comment>
<dbReference type="SMART" id="SM00825">
    <property type="entry name" value="PKS_KS"/>
    <property type="match status" value="1"/>
</dbReference>
<keyword evidence="2" id="KW-0597">Phosphoprotein</keyword>
<dbReference type="InterPro" id="IPR032821">
    <property type="entry name" value="PKS_assoc"/>
</dbReference>
<dbReference type="InterPro" id="IPR036736">
    <property type="entry name" value="ACP-like_sf"/>
</dbReference>
<sequence length="1490" mass="158716">MSKTYPYDENCIAVTGMAARLPGADTIQEFWENLVAGRQSMEPIPDEILAAGLHAQLRHEPDYVAMRSTLRDFDLFDAEFFGFSPRDASIMDPQHRLVLEYAWRAFENAGYVPEDTGDTRTGVFASSDMSGYLTGYLYYHILSGALDVTEAVIGCDKDYLATRIAYKCNFHGPAMAVQSSCSSSLLSVHVACQSLLAGDCDRALVTACTVMLPENLGYIYLPGGMRSPDGRCRPYDAAANGTIFGNGVLAVLLKRLDDALRDRDNILAVVRATAATNDGWDKVGYTAPSISGQALAITSALDLAGVDPADVDFVEGHGTATPLGDPIEIAALRQAYGPDAPAGDDHIVLGSLKGNIGHLDAAAGLASFAKASLCLHHRLVPGTANFERPNPTFGGLAPFRISSTNVDLPEEGSVLGGVSAFGIGGTNVHVLVQSAPERPKRPDGTLAPERLPLVFSAHNEEAFEKTRQALRAYFLKQTDKRDARDTDAGHAETGFHFADAAATMALGRKAQPFRGCVTALSAAEAAEGLQEDLVPQYVQEKDPGLAFLFPGQGNLHPTMARSFLENEKDFRLRFQKLAALCRQAQGPDLEALLRGCWAGEKKALCALCETQTAQPLLFALELALATTLVERGVRPDCLMGHSLGEYTAACLAGVFSPEDGMRLVTLRGALMQKAPRGRMLVVSLHHSRVREVLGSAFAGVEISLVNSAANCVLTGDEEALERCAQAVAEHGQRATFLKTSHAFHSASMEGIMDDFGTLVSSFTLHEPKLPIVSNLTGTWAGAEMAQPDYWVRHLRSTVQFAKGLATLRTRAALGLEAGPGNVLRSLATQVPGDKLRVIPGLDALKTGSGQAERGLADIAAECWQNGAAIDWEAYFAPYEPYRCPMPETAFTPRRYWIAPGAVQAVQVAGGAQGSLLADHHEKTGADSGMEKYARTCRTAYEAPEGEVERLLVGLWEELLFVDHIGVCDDFVELGGNSIQVMQMVRAAAGLGLSFTSKDVFEAGTIRKLALRARSGAAARTASPGPVPVPPYLEGRLARGQDGLARCCVLACPKGFDMADAGRLARALARAHDALRMAWSGTALRLAGASESDWGQNNVESMGPIPMVDGQPDRALLEQECLRLAQGLQPERLKAWSLGLSQESEPPLLALLVHTGICDERSMELLQGDVAAFLQGREALEEGPSWKLWLEDLADGSADAQPDQPAQTGQPEQAGQAVQAGQTDLAWAAPCTQAECETLQCTLPPETAAALAEAARRCRTTVEELALAAVSLCLAEDGQKWPGWPDRSDRALFCRNDGRHLKLPGARGAGLVGSLALYLPLPLPEEGDAASAIVHVKKYRRSLVQQGTAPWLAWAGQEETVPVVTFAGPEGHGSAGAAAAAAGAGPAKERSAGRCLGSLLVSPGERPCDSLASIRLCSGAQGLQLVVHAAPGVRERIAALQAAFPDRAARIAEAGRTSPAAQRYIVEEFPDSELTQADLDIILSQLCGASQ</sequence>
<dbReference type="PROSITE" id="PS50075">
    <property type="entry name" value="CARRIER"/>
    <property type="match status" value="1"/>
</dbReference>
<evidence type="ECO:0000256" key="1">
    <source>
        <dbReference type="ARBA" id="ARBA00022450"/>
    </source>
</evidence>
<dbReference type="Pfam" id="PF00698">
    <property type="entry name" value="Acyl_transf_1"/>
    <property type="match status" value="1"/>
</dbReference>
<dbReference type="Gene3D" id="3.40.366.10">
    <property type="entry name" value="Malonyl-Coenzyme A Acyl Carrier Protein, domain 2"/>
    <property type="match status" value="1"/>
</dbReference>
<accession>A0A9D1PXM7</accession>
<keyword evidence="1" id="KW-0596">Phosphopantetheine</keyword>
<dbReference type="GO" id="GO:0004312">
    <property type="term" value="F:fatty acid synthase activity"/>
    <property type="evidence" value="ECO:0007669"/>
    <property type="project" value="TreeGrafter"/>
</dbReference>
<dbReference type="GO" id="GO:0006633">
    <property type="term" value="P:fatty acid biosynthetic process"/>
    <property type="evidence" value="ECO:0007669"/>
    <property type="project" value="TreeGrafter"/>
</dbReference>
<evidence type="ECO:0000313" key="7">
    <source>
        <dbReference type="EMBL" id="HIW00497.1"/>
    </source>
</evidence>
<dbReference type="Gene3D" id="3.30.559.30">
    <property type="entry name" value="Nonribosomal peptide synthetase, condensation domain"/>
    <property type="match status" value="1"/>
</dbReference>
<keyword evidence="3" id="KW-0808">Transferase</keyword>
<dbReference type="InterPro" id="IPR016036">
    <property type="entry name" value="Malonyl_transacylase_ACP-bd"/>
</dbReference>
<dbReference type="Gene3D" id="3.40.47.10">
    <property type="match status" value="1"/>
</dbReference>
<organism evidence="7 8">
    <name type="scientific">Candidatus Desulfovibrio intestinipullorum</name>
    <dbReference type="NCBI Taxonomy" id="2838536"/>
    <lineage>
        <taxon>Bacteria</taxon>
        <taxon>Pseudomonadati</taxon>
        <taxon>Thermodesulfobacteriota</taxon>
        <taxon>Desulfovibrionia</taxon>
        <taxon>Desulfovibrionales</taxon>
        <taxon>Desulfovibrionaceae</taxon>
        <taxon>Desulfovibrio</taxon>
    </lineage>
</organism>
<dbReference type="Pfam" id="PF00109">
    <property type="entry name" value="ketoacyl-synt"/>
    <property type="match status" value="1"/>
</dbReference>
<dbReference type="EMBL" id="DXHV01000052">
    <property type="protein sequence ID" value="HIW00497.1"/>
    <property type="molecule type" value="Genomic_DNA"/>
</dbReference>
<name>A0A9D1PXM7_9BACT</name>
<dbReference type="InterPro" id="IPR014031">
    <property type="entry name" value="Ketoacyl_synth_C"/>
</dbReference>
<dbReference type="Gene3D" id="1.10.1200.10">
    <property type="entry name" value="ACP-like"/>
    <property type="match status" value="1"/>
</dbReference>
<dbReference type="Gene3D" id="3.30.70.3290">
    <property type="match status" value="1"/>
</dbReference>
<feature type="region of interest" description="Disordered" evidence="4">
    <location>
        <begin position="1196"/>
        <end position="1220"/>
    </location>
</feature>
<protein>
    <submittedName>
        <fullName evidence="7">Acyltransferase domain-containing protein</fullName>
    </submittedName>
</protein>
<feature type="compositionally biased region" description="Polar residues" evidence="4">
    <location>
        <begin position="1203"/>
        <end position="1212"/>
    </location>
</feature>
<dbReference type="Gene3D" id="3.30.559.10">
    <property type="entry name" value="Chloramphenicol acetyltransferase-like domain"/>
    <property type="match status" value="1"/>
</dbReference>
<dbReference type="Pfam" id="PF02801">
    <property type="entry name" value="Ketoacyl-synt_C"/>
    <property type="match status" value="1"/>
</dbReference>
<gene>
    <name evidence="7" type="ORF">H9894_04835</name>
</gene>
<dbReference type="InterPro" id="IPR009081">
    <property type="entry name" value="PP-bd_ACP"/>
</dbReference>
<dbReference type="InterPro" id="IPR023213">
    <property type="entry name" value="CAT-like_dom_sf"/>
</dbReference>
<evidence type="ECO:0000256" key="2">
    <source>
        <dbReference type="ARBA" id="ARBA00022553"/>
    </source>
</evidence>
<dbReference type="InterPro" id="IPR014030">
    <property type="entry name" value="Ketoacyl_synth_N"/>
</dbReference>